<sequence>MAKNSRLLSSAARQQIHFFGQLSRKSRRWKVHEGLICWYSEYFRNGTVPRTTPGDSMNTAPGTTTIFTATGFQESRTGRFDLANENPAAFELFLDWLYSNNKDALDFSVAGTSDTDDKAWKVFAVKASMIADKFLVADFAKFALGKVIQYASLLDVFDMETVYEEVPAGTPIRLFAARWVRFRLSQRPNLWESSHSRQFQKDRRRREPARGSDIGHAVLDPRSFEIVHWFNECGRTGAACGHATIPVPAPVSARSSKTTTGKAKKEDLDRVWQKRKQTRQPV</sequence>
<evidence type="ECO:0000313" key="3">
    <source>
        <dbReference type="Proteomes" id="UP000053617"/>
    </source>
</evidence>
<dbReference type="GeneID" id="25292533"/>
<dbReference type="Proteomes" id="UP000053617">
    <property type="component" value="Unassembled WGS sequence"/>
</dbReference>
<dbReference type="Gene3D" id="3.30.710.10">
    <property type="entry name" value="Potassium Channel Kv1.1, Chain A"/>
    <property type="match status" value="1"/>
</dbReference>
<keyword evidence="3" id="KW-1185">Reference proteome</keyword>
<dbReference type="OrthoDB" id="194443at2759"/>
<feature type="compositionally biased region" description="Basic and acidic residues" evidence="1">
    <location>
        <begin position="263"/>
        <end position="272"/>
    </location>
</feature>
<dbReference type="PANTHER" id="PTHR47843">
    <property type="entry name" value="BTB DOMAIN-CONTAINING PROTEIN-RELATED"/>
    <property type="match status" value="1"/>
</dbReference>
<dbReference type="HOGENOM" id="CLU_987478_0_0_1"/>
<organism evidence="2 3">
    <name type="scientific">Rhinocladiella mackenziei CBS 650.93</name>
    <dbReference type="NCBI Taxonomy" id="1442369"/>
    <lineage>
        <taxon>Eukaryota</taxon>
        <taxon>Fungi</taxon>
        <taxon>Dikarya</taxon>
        <taxon>Ascomycota</taxon>
        <taxon>Pezizomycotina</taxon>
        <taxon>Eurotiomycetes</taxon>
        <taxon>Chaetothyriomycetidae</taxon>
        <taxon>Chaetothyriales</taxon>
        <taxon>Herpotrichiellaceae</taxon>
        <taxon>Rhinocladiella</taxon>
    </lineage>
</organism>
<reference evidence="2 3" key="1">
    <citation type="submission" date="2015-01" db="EMBL/GenBank/DDBJ databases">
        <title>The Genome Sequence of Rhinocladiella mackenzie CBS 650.93.</title>
        <authorList>
            <consortium name="The Broad Institute Genomics Platform"/>
            <person name="Cuomo C."/>
            <person name="de Hoog S."/>
            <person name="Gorbushina A."/>
            <person name="Stielow B."/>
            <person name="Teixiera M."/>
            <person name="Abouelleil A."/>
            <person name="Chapman S.B."/>
            <person name="Priest M."/>
            <person name="Young S.K."/>
            <person name="Wortman J."/>
            <person name="Nusbaum C."/>
            <person name="Birren B."/>
        </authorList>
    </citation>
    <scope>NUCLEOTIDE SEQUENCE [LARGE SCALE GENOMIC DNA]</scope>
    <source>
        <strain evidence="2 3">CBS 650.93</strain>
    </source>
</reference>
<dbReference type="AlphaFoldDB" id="A0A0D2ITK3"/>
<evidence type="ECO:0000256" key="1">
    <source>
        <dbReference type="SAM" id="MobiDB-lite"/>
    </source>
</evidence>
<dbReference type="EMBL" id="KN847477">
    <property type="protein sequence ID" value="KIX06486.1"/>
    <property type="molecule type" value="Genomic_DNA"/>
</dbReference>
<dbReference type="PANTHER" id="PTHR47843:SF2">
    <property type="entry name" value="BTB DOMAIN-CONTAINING PROTEIN"/>
    <property type="match status" value="1"/>
</dbReference>
<evidence type="ECO:0008006" key="4">
    <source>
        <dbReference type="Google" id="ProtNLM"/>
    </source>
</evidence>
<dbReference type="InterPro" id="IPR011333">
    <property type="entry name" value="SKP1/BTB/POZ_sf"/>
</dbReference>
<dbReference type="CDD" id="cd18186">
    <property type="entry name" value="BTB_POZ_ZBTB_KLHL-like"/>
    <property type="match status" value="1"/>
</dbReference>
<feature type="compositionally biased region" description="Basic residues" evidence="1">
    <location>
        <begin position="273"/>
        <end position="282"/>
    </location>
</feature>
<protein>
    <recommendedName>
        <fullName evidence="4">BTB domain-containing protein</fullName>
    </recommendedName>
</protein>
<evidence type="ECO:0000313" key="2">
    <source>
        <dbReference type="EMBL" id="KIX06486.1"/>
    </source>
</evidence>
<gene>
    <name evidence="2" type="ORF">Z518_04462</name>
</gene>
<feature type="region of interest" description="Disordered" evidence="1">
    <location>
        <begin position="195"/>
        <end position="214"/>
    </location>
</feature>
<dbReference type="RefSeq" id="XP_013273622.1">
    <property type="nucleotide sequence ID" value="XM_013418168.1"/>
</dbReference>
<feature type="region of interest" description="Disordered" evidence="1">
    <location>
        <begin position="246"/>
        <end position="282"/>
    </location>
</feature>
<accession>A0A0D2ITK3</accession>
<proteinExistence type="predicted"/>
<name>A0A0D2ITK3_9EURO</name>
<dbReference type="VEuPathDB" id="FungiDB:Z518_04462"/>